<sequence>MKAIQALRFTVIRACSTSQPKSVIAAKHPFKVELKAGKMYPWCSCGHSKKQIVGMVPLLFTIHTSETDSRNSTRTFMINLESLFVMAPTDKLLLACHRCVSHQLRTKRCGFVAANRQKILPTVMVPTKKPTFRILHNDEEYVQLKPGPNQLQLCMLLFGDHLYVLDVKNPAMEAFNLPVLLCPL</sequence>
<name>A0A6I8PU08_XENTR</name>
<protein>
    <submittedName>
        <fullName evidence="1">Uncharacterized protein</fullName>
    </submittedName>
</protein>
<reference evidence="1" key="2">
    <citation type="submission" date="2020-05" db="UniProtKB">
        <authorList>
            <consortium name="Ensembl"/>
        </authorList>
    </citation>
    <scope>IDENTIFICATION</scope>
</reference>
<reference evidence="1" key="1">
    <citation type="journal article" date="2010" name="Science">
        <title>The genome of the Western clawed frog Xenopus tropicalis.</title>
        <authorList>
            <person name="Hellsten U."/>
            <person name="Harland R.M."/>
            <person name="Gilchrist M.J."/>
            <person name="Hendrix D."/>
            <person name="Jurka J."/>
            <person name="Kapitonov V."/>
            <person name="Ovcharenko I."/>
            <person name="Putnam N.H."/>
            <person name="Shu S."/>
            <person name="Taher L."/>
            <person name="Blitz I.L."/>
            <person name="Blumberg B."/>
            <person name="Dichmann D.S."/>
            <person name="Dubchak I."/>
            <person name="Amaya E."/>
            <person name="Detter J.C."/>
            <person name="Fletcher R."/>
            <person name="Gerhard D.S."/>
            <person name="Goodstein D."/>
            <person name="Graves T."/>
            <person name="Grigoriev I.V."/>
            <person name="Grimwood J."/>
            <person name="Kawashima T."/>
            <person name="Lindquist E."/>
            <person name="Lucas S.M."/>
            <person name="Mead P.E."/>
            <person name="Mitros T."/>
            <person name="Ogino H."/>
            <person name="Ohta Y."/>
            <person name="Poliakov A.V."/>
            <person name="Pollet N."/>
            <person name="Robert J."/>
            <person name="Salamov A."/>
            <person name="Sater A.K."/>
            <person name="Schmutz J."/>
            <person name="Terry A."/>
            <person name="Vize P.D."/>
            <person name="Warren W.C."/>
            <person name="Wells D."/>
            <person name="Wills A."/>
            <person name="Wilson R.K."/>
            <person name="Zimmerman L.B."/>
            <person name="Zorn A.M."/>
            <person name="Grainger R."/>
            <person name="Grammer T."/>
            <person name="Khokha M.K."/>
            <person name="Richardson P.M."/>
            <person name="Rokhsar D.S."/>
        </authorList>
    </citation>
    <scope>NUCLEOTIDE SEQUENCE [LARGE SCALE GENOMIC DNA]</scope>
    <source>
        <strain evidence="1">Nigerian</strain>
    </source>
</reference>
<evidence type="ECO:0000313" key="1">
    <source>
        <dbReference type="Ensembl" id="ENSXETP00000058485"/>
    </source>
</evidence>
<dbReference type="AlphaFoldDB" id="A0A6I8PU08"/>
<dbReference type="InParanoid" id="A0A6I8PU08"/>
<organism evidence="1">
    <name type="scientific">Xenopus tropicalis</name>
    <name type="common">Western clawed frog</name>
    <name type="synonym">Silurana tropicalis</name>
    <dbReference type="NCBI Taxonomy" id="8364"/>
    <lineage>
        <taxon>Eukaryota</taxon>
        <taxon>Metazoa</taxon>
        <taxon>Chordata</taxon>
        <taxon>Craniata</taxon>
        <taxon>Vertebrata</taxon>
        <taxon>Euteleostomi</taxon>
        <taxon>Amphibia</taxon>
        <taxon>Batrachia</taxon>
        <taxon>Anura</taxon>
        <taxon>Pipoidea</taxon>
        <taxon>Pipidae</taxon>
        <taxon>Xenopodinae</taxon>
        <taxon>Xenopus</taxon>
        <taxon>Silurana</taxon>
    </lineage>
</organism>
<proteinExistence type="predicted"/>
<accession>A0A6I8PU08</accession>
<dbReference type="Bgee" id="ENSXETG00000032281">
    <property type="expression patterns" value="Expressed in mesonephros and 13 other cell types or tissues"/>
</dbReference>
<dbReference type="Ensembl" id="ENSXETT00000060517">
    <property type="protein sequence ID" value="ENSXETP00000058485"/>
    <property type="gene ID" value="ENSXETG00000032281"/>
</dbReference>